<dbReference type="InterPro" id="IPR026960">
    <property type="entry name" value="RVT-Znf"/>
</dbReference>
<dbReference type="Pfam" id="PF13966">
    <property type="entry name" value="zf-RVT"/>
    <property type="match status" value="1"/>
</dbReference>
<accession>A0A9P6WXV9</accession>
<protein>
    <recommendedName>
        <fullName evidence="1">Reverse transcriptase zinc-binding domain-containing protein</fullName>
    </recommendedName>
</protein>
<organism evidence="2 3">
    <name type="scientific">Rhizopus oryzae</name>
    <name type="common">Mucormycosis agent</name>
    <name type="synonym">Rhizopus arrhizus var. delemar</name>
    <dbReference type="NCBI Taxonomy" id="64495"/>
    <lineage>
        <taxon>Eukaryota</taxon>
        <taxon>Fungi</taxon>
        <taxon>Fungi incertae sedis</taxon>
        <taxon>Mucoromycota</taxon>
        <taxon>Mucoromycotina</taxon>
        <taxon>Mucoromycetes</taxon>
        <taxon>Mucorales</taxon>
        <taxon>Mucorineae</taxon>
        <taxon>Rhizopodaceae</taxon>
        <taxon>Rhizopus</taxon>
    </lineage>
</organism>
<evidence type="ECO:0000313" key="2">
    <source>
        <dbReference type="EMBL" id="KAG1301020.1"/>
    </source>
</evidence>
<sequence>MPNSTVIKLSPFHRPDNLKLPGFRLSVLMVLLNGMTKAIHRQLHILAFPSLAPKSQLLAFLDDVVLKIQSTADTLSQRSLSILGRSLVVNYLILSRIWHAIRILAVPPSFFASIRSVIIQFLKQRSFPAVSFDTCQRPRKEGGLSILDPATQHAALQLRWLTPLLEGASDESSPAVVDCQSFVPNILQHCLRTFSEVSSHILPLVFPETRTPAIKSFGCFRSLFRSFDQIGFGIDWSSFNATMVLELPLNRICDTLNLYANGREHSLWFRILVKHVYTIDPPSGLLKRKPVLPRARFRNSILRYAELIQNQAIRVHDFFLPFTEHQASPSPVPVRPLLYPPPIPDFHRIISPVLPDGTLLLAMTTKWFRSCALSPLEALSAHYPTGSSAAWNRFWRSSFPQRAHTILWRLYHHKLPCRARLHRLIPSRITDEHCVLCGGIDDDEHFLWSCPSKRPFWNTLASRFLRDPPSLQYDYLLMNGVRKPQLLSDLKLSPFDLIGCAILALWQAHRMLYNG</sequence>
<evidence type="ECO:0000313" key="3">
    <source>
        <dbReference type="Proteomes" id="UP000716291"/>
    </source>
</evidence>
<reference evidence="2" key="1">
    <citation type="journal article" date="2020" name="Microb. Genom.">
        <title>Genetic diversity of clinical and environmental Mucorales isolates obtained from an investigation of mucormycosis cases among solid organ transplant recipients.</title>
        <authorList>
            <person name="Nguyen M.H."/>
            <person name="Kaul D."/>
            <person name="Muto C."/>
            <person name="Cheng S.J."/>
            <person name="Richter R.A."/>
            <person name="Bruno V.M."/>
            <person name="Liu G."/>
            <person name="Beyhan S."/>
            <person name="Sundermann A.J."/>
            <person name="Mounaud S."/>
            <person name="Pasculle A.W."/>
            <person name="Nierman W.C."/>
            <person name="Driscoll E."/>
            <person name="Cumbie R."/>
            <person name="Clancy C.J."/>
            <person name="Dupont C.L."/>
        </authorList>
    </citation>
    <scope>NUCLEOTIDE SEQUENCE</scope>
    <source>
        <strain evidence="2">GL11</strain>
    </source>
</reference>
<evidence type="ECO:0000259" key="1">
    <source>
        <dbReference type="Pfam" id="PF13966"/>
    </source>
</evidence>
<dbReference type="EMBL" id="JAANQT010003481">
    <property type="protein sequence ID" value="KAG1301020.1"/>
    <property type="molecule type" value="Genomic_DNA"/>
</dbReference>
<dbReference type="Proteomes" id="UP000716291">
    <property type="component" value="Unassembled WGS sequence"/>
</dbReference>
<dbReference type="AlphaFoldDB" id="A0A9P6WXV9"/>
<proteinExistence type="predicted"/>
<gene>
    <name evidence="2" type="ORF">G6F64_012174</name>
</gene>
<keyword evidence="3" id="KW-1185">Reference proteome</keyword>
<feature type="domain" description="Reverse transcriptase zinc-binding" evidence="1">
    <location>
        <begin position="389"/>
        <end position="457"/>
    </location>
</feature>
<comment type="caution">
    <text evidence="2">The sequence shown here is derived from an EMBL/GenBank/DDBJ whole genome shotgun (WGS) entry which is preliminary data.</text>
</comment>
<name>A0A9P6WXV9_RHIOR</name>